<name>A0AAV5GT86_9BASI</name>
<dbReference type="AlphaFoldDB" id="A0AAV5GT86"/>
<dbReference type="Proteomes" id="UP001342314">
    <property type="component" value="Unassembled WGS sequence"/>
</dbReference>
<gene>
    <name evidence="3" type="ORF">Rhopal_006786-T1</name>
</gene>
<organism evidence="3 4">
    <name type="scientific">Rhodotorula paludigena</name>
    <dbReference type="NCBI Taxonomy" id="86838"/>
    <lineage>
        <taxon>Eukaryota</taxon>
        <taxon>Fungi</taxon>
        <taxon>Dikarya</taxon>
        <taxon>Basidiomycota</taxon>
        <taxon>Pucciniomycotina</taxon>
        <taxon>Microbotryomycetes</taxon>
        <taxon>Sporidiobolales</taxon>
        <taxon>Sporidiobolaceae</taxon>
        <taxon>Rhodotorula</taxon>
    </lineage>
</organism>
<sequence length="478" mass="52785">MPKPTAADLKQILTHVETQALHPLKANLEAHIAEVLKQYEEKTELLKVVCRVSSAAELANAPPTASGERVVVLDNITFSTLVDVERTVSAQQAKIDDLVEDVQQLKATIQQQGDELALLQSLPRLPAPGSSGSSGTRTSGSKKRSRTDSGDEGDGVGKGKKVRAPQDRFNTAVRNAARTIVRRRMGVQPQDPLPPYPSVSLDDAAYPRFEPTQTEREAYHAALNSPEPPTVALLGQPKLRLTYKAARNDPEIVNLAINIADELTTATEFAKLPEIRSRSRAEVEAQVREALKSFNETFKKEQDPKHAENTVARQSKQRRDRRRIDRLKARQSLDLDPEEATSAHTSALLADLVSDAESEAEGDGENEDGPKPLVRFLPVHRSAEADTFHADLHKRVPKGKKVRIVKETIVGAVQRKEALPSSVQRWAVDGDWARAHPHLVSDVSLNTTGPWPAEQWGSAREALLTVYERDEHFQLVEV</sequence>
<proteinExistence type="predicted"/>
<keyword evidence="1" id="KW-0175">Coiled coil</keyword>
<evidence type="ECO:0000313" key="4">
    <source>
        <dbReference type="Proteomes" id="UP001342314"/>
    </source>
</evidence>
<protein>
    <submittedName>
        <fullName evidence="3">Uncharacterized protein</fullName>
    </submittedName>
</protein>
<feature type="compositionally biased region" description="Low complexity" evidence="2">
    <location>
        <begin position="129"/>
        <end position="139"/>
    </location>
</feature>
<feature type="region of interest" description="Disordered" evidence="2">
    <location>
        <begin position="123"/>
        <end position="171"/>
    </location>
</feature>
<dbReference type="EMBL" id="BQKY01000015">
    <property type="protein sequence ID" value="GJN93729.1"/>
    <property type="molecule type" value="Genomic_DNA"/>
</dbReference>
<feature type="region of interest" description="Disordered" evidence="2">
    <location>
        <begin position="295"/>
        <end position="341"/>
    </location>
</feature>
<feature type="coiled-coil region" evidence="1">
    <location>
        <begin position="81"/>
        <end position="122"/>
    </location>
</feature>
<evidence type="ECO:0000313" key="3">
    <source>
        <dbReference type="EMBL" id="GJN93729.1"/>
    </source>
</evidence>
<keyword evidence="4" id="KW-1185">Reference proteome</keyword>
<feature type="compositionally biased region" description="Basic and acidic residues" evidence="2">
    <location>
        <begin position="322"/>
        <end position="333"/>
    </location>
</feature>
<reference evidence="3 4" key="1">
    <citation type="submission" date="2021-12" db="EMBL/GenBank/DDBJ databases">
        <title>High titer production of polyol ester of fatty acids by Rhodotorula paludigena BS15 towards product separation-free biomass refinery.</title>
        <authorList>
            <person name="Mano J."/>
            <person name="Ono H."/>
            <person name="Tanaka T."/>
            <person name="Naito K."/>
            <person name="Sushida H."/>
            <person name="Ike M."/>
            <person name="Tokuyasu K."/>
            <person name="Kitaoka M."/>
        </authorList>
    </citation>
    <scope>NUCLEOTIDE SEQUENCE [LARGE SCALE GENOMIC DNA]</scope>
    <source>
        <strain evidence="3 4">BS15</strain>
    </source>
</reference>
<accession>A0AAV5GT86</accession>
<evidence type="ECO:0000256" key="1">
    <source>
        <dbReference type="SAM" id="Coils"/>
    </source>
</evidence>
<comment type="caution">
    <text evidence="3">The sequence shown here is derived from an EMBL/GenBank/DDBJ whole genome shotgun (WGS) entry which is preliminary data.</text>
</comment>
<feature type="compositionally biased region" description="Basic and acidic residues" evidence="2">
    <location>
        <begin position="295"/>
        <end position="308"/>
    </location>
</feature>
<evidence type="ECO:0000256" key="2">
    <source>
        <dbReference type="SAM" id="MobiDB-lite"/>
    </source>
</evidence>